<dbReference type="GO" id="GO:0007234">
    <property type="term" value="P:osmosensory signaling via phosphorelay pathway"/>
    <property type="evidence" value="ECO:0007669"/>
    <property type="project" value="TreeGrafter"/>
</dbReference>
<dbReference type="EMBL" id="DSRU01000123">
    <property type="protein sequence ID" value="HFM97916.1"/>
    <property type="molecule type" value="Genomic_DNA"/>
</dbReference>
<dbReference type="Gene3D" id="3.30.565.10">
    <property type="entry name" value="Histidine kinase-like ATPase, C-terminal domain"/>
    <property type="match status" value="1"/>
</dbReference>
<dbReference type="PANTHER" id="PTHR42878">
    <property type="entry name" value="TWO-COMPONENT HISTIDINE KINASE"/>
    <property type="match status" value="1"/>
</dbReference>
<comment type="catalytic activity">
    <reaction evidence="1">
        <text>ATP + protein L-histidine = ADP + protein N-phospho-L-histidine.</text>
        <dbReference type="EC" id="2.7.13.3"/>
    </reaction>
</comment>
<accession>A0A7C3PHH6</accession>
<dbReference type="PRINTS" id="PR00344">
    <property type="entry name" value="BCTRLSENSOR"/>
</dbReference>
<evidence type="ECO:0000256" key="2">
    <source>
        <dbReference type="ARBA" id="ARBA00012438"/>
    </source>
</evidence>
<evidence type="ECO:0000256" key="4">
    <source>
        <dbReference type="ARBA" id="ARBA00022679"/>
    </source>
</evidence>
<keyword evidence="4" id="KW-0808">Transferase</keyword>
<evidence type="ECO:0000259" key="7">
    <source>
        <dbReference type="PROSITE" id="PS50109"/>
    </source>
</evidence>
<dbReference type="InterPro" id="IPR003661">
    <property type="entry name" value="HisK_dim/P_dom"/>
</dbReference>
<comment type="caution">
    <text evidence="8">The sequence shown here is derived from an EMBL/GenBank/DDBJ whole genome shotgun (WGS) entry which is preliminary data.</text>
</comment>
<feature type="domain" description="Histidine kinase" evidence="7">
    <location>
        <begin position="65"/>
        <end position="280"/>
    </location>
</feature>
<keyword evidence="6" id="KW-0902">Two-component regulatory system</keyword>
<dbReference type="InterPro" id="IPR003594">
    <property type="entry name" value="HATPase_dom"/>
</dbReference>
<evidence type="ECO:0000256" key="6">
    <source>
        <dbReference type="ARBA" id="ARBA00023012"/>
    </source>
</evidence>
<protein>
    <recommendedName>
        <fullName evidence="2">histidine kinase</fullName>
        <ecNumber evidence="2">2.7.13.3</ecNumber>
    </recommendedName>
</protein>
<dbReference type="GO" id="GO:0000156">
    <property type="term" value="F:phosphorelay response regulator activity"/>
    <property type="evidence" value="ECO:0007669"/>
    <property type="project" value="TreeGrafter"/>
</dbReference>
<dbReference type="InterPro" id="IPR036890">
    <property type="entry name" value="HATPase_C_sf"/>
</dbReference>
<evidence type="ECO:0000256" key="1">
    <source>
        <dbReference type="ARBA" id="ARBA00000085"/>
    </source>
</evidence>
<keyword evidence="3" id="KW-0597">Phosphoprotein</keyword>
<dbReference type="Gene3D" id="1.10.287.130">
    <property type="match status" value="1"/>
</dbReference>
<dbReference type="SUPFAM" id="SSF47384">
    <property type="entry name" value="Homodimeric domain of signal transducing histidine kinase"/>
    <property type="match status" value="1"/>
</dbReference>
<dbReference type="InterPro" id="IPR005467">
    <property type="entry name" value="His_kinase_dom"/>
</dbReference>
<reference evidence="8" key="1">
    <citation type="journal article" date="2020" name="mSystems">
        <title>Genome- and Community-Level Interaction Insights into Carbon Utilization and Element Cycling Functions of Hydrothermarchaeota in Hydrothermal Sediment.</title>
        <authorList>
            <person name="Zhou Z."/>
            <person name="Liu Y."/>
            <person name="Xu W."/>
            <person name="Pan J."/>
            <person name="Luo Z.H."/>
            <person name="Li M."/>
        </authorList>
    </citation>
    <scope>NUCLEOTIDE SEQUENCE [LARGE SCALE GENOMIC DNA]</scope>
    <source>
        <strain evidence="8">SpSt-418</strain>
    </source>
</reference>
<dbReference type="FunFam" id="3.30.565.10:FF:000006">
    <property type="entry name" value="Sensor histidine kinase WalK"/>
    <property type="match status" value="1"/>
</dbReference>
<sequence length="282" mass="32188">MVSITVQLNFDYALSFRFFLLWQPLVETGARSQLHHYTEHLEQEVYRRTQALEATNKELETFVCSVSHDLREPLRAIQAYNQILLQEHSTQLEAEGHVCVQRIAYNADRMSLLIQGLLAYSRLGRIELSLQAVDLSQLIQEVLNQLELELQEQQTQVIVDTLLPTVKAHRATLFQVLMNLLTNAIKFVAPGVRPHIRIRAEPIKQSVRLWIEDNGIGIDPKHHAQIFQVFERLHSLEKYPGTGIGLAIVQKGTEKMGGRVGLESDLGQGSRFWLELPKIDPT</sequence>
<evidence type="ECO:0000256" key="3">
    <source>
        <dbReference type="ARBA" id="ARBA00022553"/>
    </source>
</evidence>
<dbReference type="SMART" id="SM00388">
    <property type="entry name" value="HisKA"/>
    <property type="match status" value="1"/>
</dbReference>
<dbReference type="InterPro" id="IPR050351">
    <property type="entry name" value="BphY/WalK/GraS-like"/>
</dbReference>
<dbReference type="PROSITE" id="PS50109">
    <property type="entry name" value="HIS_KIN"/>
    <property type="match status" value="1"/>
</dbReference>
<dbReference type="SMART" id="SM00387">
    <property type="entry name" value="HATPase_c"/>
    <property type="match status" value="1"/>
</dbReference>
<dbReference type="SUPFAM" id="SSF55874">
    <property type="entry name" value="ATPase domain of HSP90 chaperone/DNA topoisomerase II/histidine kinase"/>
    <property type="match status" value="1"/>
</dbReference>
<dbReference type="Pfam" id="PF00512">
    <property type="entry name" value="HisKA"/>
    <property type="match status" value="1"/>
</dbReference>
<dbReference type="EC" id="2.7.13.3" evidence="2"/>
<organism evidence="8">
    <name type="scientific">Oscillatoriales cyanobacterium SpSt-418</name>
    <dbReference type="NCBI Taxonomy" id="2282169"/>
    <lineage>
        <taxon>Bacteria</taxon>
        <taxon>Bacillati</taxon>
        <taxon>Cyanobacteriota</taxon>
        <taxon>Cyanophyceae</taxon>
        <taxon>Oscillatoriophycideae</taxon>
        <taxon>Oscillatoriales</taxon>
    </lineage>
</organism>
<evidence type="ECO:0000256" key="5">
    <source>
        <dbReference type="ARBA" id="ARBA00022777"/>
    </source>
</evidence>
<evidence type="ECO:0000313" key="8">
    <source>
        <dbReference type="EMBL" id="HFM97916.1"/>
    </source>
</evidence>
<gene>
    <name evidence="8" type="ORF">ENR64_09145</name>
</gene>
<dbReference type="InterPro" id="IPR004358">
    <property type="entry name" value="Sig_transdc_His_kin-like_C"/>
</dbReference>
<name>A0A7C3PHH6_9CYAN</name>
<dbReference type="GO" id="GO:0000155">
    <property type="term" value="F:phosphorelay sensor kinase activity"/>
    <property type="evidence" value="ECO:0007669"/>
    <property type="project" value="InterPro"/>
</dbReference>
<dbReference type="PANTHER" id="PTHR42878:SF15">
    <property type="entry name" value="BACTERIOPHYTOCHROME"/>
    <property type="match status" value="1"/>
</dbReference>
<dbReference type="GO" id="GO:0030295">
    <property type="term" value="F:protein kinase activator activity"/>
    <property type="evidence" value="ECO:0007669"/>
    <property type="project" value="TreeGrafter"/>
</dbReference>
<dbReference type="InterPro" id="IPR036097">
    <property type="entry name" value="HisK_dim/P_sf"/>
</dbReference>
<dbReference type="Pfam" id="PF02518">
    <property type="entry name" value="HATPase_c"/>
    <property type="match status" value="1"/>
</dbReference>
<dbReference type="AlphaFoldDB" id="A0A7C3PHH6"/>
<proteinExistence type="predicted"/>
<dbReference type="CDD" id="cd00082">
    <property type="entry name" value="HisKA"/>
    <property type="match status" value="1"/>
</dbReference>
<keyword evidence="5" id="KW-0418">Kinase</keyword>